<organism evidence="1 2">
    <name type="scientific">Angustibacter aerolatus</name>
    <dbReference type="NCBI Taxonomy" id="1162965"/>
    <lineage>
        <taxon>Bacteria</taxon>
        <taxon>Bacillati</taxon>
        <taxon>Actinomycetota</taxon>
        <taxon>Actinomycetes</taxon>
        <taxon>Kineosporiales</taxon>
        <taxon>Kineosporiaceae</taxon>
    </lineage>
</organism>
<reference evidence="2" key="1">
    <citation type="journal article" date="2019" name="Int. J. Syst. Evol. Microbiol.">
        <title>The Global Catalogue of Microorganisms (GCM) 10K type strain sequencing project: providing services to taxonomists for standard genome sequencing and annotation.</title>
        <authorList>
            <consortium name="The Broad Institute Genomics Platform"/>
            <consortium name="The Broad Institute Genome Sequencing Center for Infectious Disease"/>
            <person name="Wu L."/>
            <person name="Ma J."/>
        </authorList>
    </citation>
    <scope>NUCLEOTIDE SEQUENCE [LARGE SCALE GENOMIC DNA]</scope>
    <source>
        <strain evidence="2">NBRC 108730</strain>
    </source>
</reference>
<accession>A0ABQ6JF47</accession>
<comment type="caution">
    <text evidence="1">The sequence shown here is derived from an EMBL/GenBank/DDBJ whole genome shotgun (WGS) entry which is preliminary data.</text>
</comment>
<keyword evidence="2" id="KW-1185">Reference proteome</keyword>
<proteinExistence type="predicted"/>
<gene>
    <name evidence="1" type="ORF">GCM10025868_10240</name>
</gene>
<protein>
    <recommendedName>
        <fullName evidence="3">Bacterial bifunctional deaminase-reductase C-terminal domain-containing protein</fullName>
    </recommendedName>
</protein>
<name>A0ABQ6JF47_9ACTN</name>
<evidence type="ECO:0000313" key="1">
    <source>
        <dbReference type="EMBL" id="GMA85774.1"/>
    </source>
</evidence>
<evidence type="ECO:0008006" key="3">
    <source>
        <dbReference type="Google" id="ProtNLM"/>
    </source>
</evidence>
<evidence type="ECO:0000313" key="2">
    <source>
        <dbReference type="Proteomes" id="UP001157017"/>
    </source>
</evidence>
<dbReference type="Proteomes" id="UP001157017">
    <property type="component" value="Unassembled WGS sequence"/>
</dbReference>
<sequence length="42" mass="4485">MPVLLGGGVRLFADGVPKRALETVGVERVGGRTCLRHRVVRG</sequence>
<dbReference type="EMBL" id="BSUZ01000001">
    <property type="protein sequence ID" value="GMA85774.1"/>
    <property type="molecule type" value="Genomic_DNA"/>
</dbReference>